<sequence>MSRKAAAVVWAASAIDSAKGSTAAGSGAGLDTGGAPCGRVSGFPAPGLGGPGARGGTPVTAPGVLGPRPAAADVRVVRGGPGFSGGAPAAAAASRSSRPASAAFA</sequence>
<feature type="compositionally biased region" description="Low complexity" evidence="1">
    <location>
        <begin position="86"/>
        <end position="105"/>
    </location>
</feature>
<feature type="compositionally biased region" description="Gly residues" evidence="1">
    <location>
        <begin position="26"/>
        <end position="36"/>
    </location>
</feature>
<evidence type="ECO:0000256" key="1">
    <source>
        <dbReference type="SAM" id="MobiDB-lite"/>
    </source>
</evidence>
<name>A0ABN3BX53_9ACTN</name>
<protein>
    <submittedName>
        <fullName evidence="2">Uncharacterized protein</fullName>
    </submittedName>
</protein>
<accession>A0ABN3BX53</accession>
<reference evidence="2 3" key="1">
    <citation type="journal article" date="2019" name="Int. J. Syst. Evol. Microbiol.">
        <title>The Global Catalogue of Microorganisms (GCM) 10K type strain sequencing project: providing services to taxonomists for standard genome sequencing and annotation.</title>
        <authorList>
            <consortium name="The Broad Institute Genomics Platform"/>
            <consortium name="The Broad Institute Genome Sequencing Center for Infectious Disease"/>
            <person name="Wu L."/>
            <person name="Ma J."/>
        </authorList>
    </citation>
    <scope>NUCLEOTIDE SEQUENCE [LARGE SCALE GENOMIC DNA]</scope>
    <source>
        <strain evidence="2 3">JCM 14924</strain>
    </source>
</reference>
<evidence type="ECO:0000313" key="2">
    <source>
        <dbReference type="EMBL" id="GAA2201223.1"/>
    </source>
</evidence>
<dbReference type="Proteomes" id="UP001501391">
    <property type="component" value="Unassembled WGS sequence"/>
</dbReference>
<keyword evidence="3" id="KW-1185">Reference proteome</keyword>
<evidence type="ECO:0000313" key="3">
    <source>
        <dbReference type="Proteomes" id="UP001501391"/>
    </source>
</evidence>
<comment type="caution">
    <text evidence="2">The sequence shown here is derived from an EMBL/GenBank/DDBJ whole genome shotgun (WGS) entry which is preliminary data.</text>
</comment>
<dbReference type="EMBL" id="BAAAOQ010000019">
    <property type="protein sequence ID" value="GAA2201223.1"/>
    <property type="molecule type" value="Genomic_DNA"/>
</dbReference>
<feature type="region of interest" description="Disordered" evidence="1">
    <location>
        <begin position="83"/>
        <end position="105"/>
    </location>
</feature>
<gene>
    <name evidence="2" type="ORF">GCM10009787_55260</name>
</gene>
<organism evidence="2 3">
    <name type="scientific">Streptomyces bangladeshensis</name>
    <dbReference type="NCBI Taxonomy" id="295352"/>
    <lineage>
        <taxon>Bacteria</taxon>
        <taxon>Bacillati</taxon>
        <taxon>Actinomycetota</taxon>
        <taxon>Actinomycetes</taxon>
        <taxon>Kitasatosporales</taxon>
        <taxon>Streptomycetaceae</taxon>
        <taxon>Streptomyces</taxon>
    </lineage>
</organism>
<feature type="region of interest" description="Disordered" evidence="1">
    <location>
        <begin position="19"/>
        <end position="66"/>
    </location>
</feature>
<proteinExistence type="predicted"/>